<dbReference type="AlphaFoldDB" id="A0A2A9NBD2"/>
<keyword evidence="3" id="KW-1185">Reference proteome</keyword>
<gene>
    <name evidence="2" type="ORF">AMATHDRAFT_10120</name>
</gene>
<reference evidence="2 3" key="1">
    <citation type="submission" date="2014-02" db="EMBL/GenBank/DDBJ databases">
        <title>Transposable element dynamics among asymbiotic and ectomycorrhizal Amanita fungi.</title>
        <authorList>
            <consortium name="DOE Joint Genome Institute"/>
            <person name="Hess J."/>
            <person name="Skrede I."/>
            <person name="Wolfe B."/>
            <person name="LaButti K."/>
            <person name="Ohm R.A."/>
            <person name="Grigoriev I.V."/>
            <person name="Pringle A."/>
        </authorList>
    </citation>
    <scope>NUCLEOTIDE SEQUENCE [LARGE SCALE GENOMIC DNA]</scope>
    <source>
        <strain evidence="2 3">SKay4041</strain>
    </source>
</reference>
<protein>
    <submittedName>
        <fullName evidence="2">Uncharacterized protein</fullName>
    </submittedName>
</protein>
<feature type="region of interest" description="Disordered" evidence="1">
    <location>
        <begin position="198"/>
        <end position="228"/>
    </location>
</feature>
<sequence length="269" mass="30893">MRDVDSDVSKTEYIRRTMVIWKNMAKSLWKDNILTCKQETLDQATRLLLLADTSHKYASLSETEIYNTELDRRDCIITKITELNENANKAIRDIQNKSTHSSNTNKGKLKLIKKQGWEMAKRNVTQNPTKFSPTNIPLAAYPKIILDIVADLKDKEDDSWEVKILKDVKNKGIQAKALEARTQTIVCRLHNLKTTNTTTIVTTTPPPQPPSRTSSVNEVKQTEPTDQEMIQADPIPWTDTEDYKQNRQLWINTASEIYKKISPYLQSSE</sequence>
<feature type="compositionally biased region" description="Polar residues" evidence="1">
    <location>
        <begin position="214"/>
        <end position="224"/>
    </location>
</feature>
<evidence type="ECO:0000256" key="1">
    <source>
        <dbReference type="SAM" id="MobiDB-lite"/>
    </source>
</evidence>
<proteinExistence type="predicted"/>
<dbReference type="Proteomes" id="UP000242287">
    <property type="component" value="Unassembled WGS sequence"/>
</dbReference>
<organism evidence="2 3">
    <name type="scientific">Amanita thiersii Skay4041</name>
    <dbReference type="NCBI Taxonomy" id="703135"/>
    <lineage>
        <taxon>Eukaryota</taxon>
        <taxon>Fungi</taxon>
        <taxon>Dikarya</taxon>
        <taxon>Basidiomycota</taxon>
        <taxon>Agaricomycotina</taxon>
        <taxon>Agaricomycetes</taxon>
        <taxon>Agaricomycetidae</taxon>
        <taxon>Agaricales</taxon>
        <taxon>Pluteineae</taxon>
        <taxon>Amanitaceae</taxon>
        <taxon>Amanita</taxon>
    </lineage>
</organism>
<evidence type="ECO:0000313" key="2">
    <source>
        <dbReference type="EMBL" id="PFH45050.1"/>
    </source>
</evidence>
<accession>A0A2A9NBD2</accession>
<evidence type="ECO:0000313" key="3">
    <source>
        <dbReference type="Proteomes" id="UP000242287"/>
    </source>
</evidence>
<name>A0A2A9NBD2_9AGAR</name>
<dbReference type="EMBL" id="KZ302594">
    <property type="protein sequence ID" value="PFH45050.1"/>
    <property type="molecule type" value="Genomic_DNA"/>
</dbReference>